<dbReference type="SUPFAM" id="SSF51735">
    <property type="entry name" value="NAD(P)-binding Rossmann-fold domains"/>
    <property type="match status" value="1"/>
</dbReference>
<dbReference type="InterPro" id="IPR002347">
    <property type="entry name" value="SDR_fam"/>
</dbReference>
<dbReference type="PRINTS" id="PR00081">
    <property type="entry name" value="GDHRDH"/>
</dbReference>
<organism evidence="5 6">
    <name type="scientific">Athelia psychrophila</name>
    <dbReference type="NCBI Taxonomy" id="1759441"/>
    <lineage>
        <taxon>Eukaryota</taxon>
        <taxon>Fungi</taxon>
        <taxon>Dikarya</taxon>
        <taxon>Basidiomycota</taxon>
        <taxon>Agaricomycotina</taxon>
        <taxon>Agaricomycetes</taxon>
        <taxon>Agaricomycetidae</taxon>
        <taxon>Atheliales</taxon>
        <taxon>Atheliaceae</taxon>
        <taxon>Athelia</taxon>
    </lineage>
</organism>
<evidence type="ECO:0000256" key="4">
    <source>
        <dbReference type="RuleBase" id="RU000363"/>
    </source>
</evidence>
<keyword evidence="6" id="KW-1185">Reference proteome</keyword>
<dbReference type="GO" id="GO:0005811">
    <property type="term" value="C:lipid droplet"/>
    <property type="evidence" value="ECO:0007669"/>
    <property type="project" value="TreeGrafter"/>
</dbReference>
<dbReference type="Proteomes" id="UP000076532">
    <property type="component" value="Unassembled WGS sequence"/>
</dbReference>
<dbReference type="InterPro" id="IPR036291">
    <property type="entry name" value="NAD(P)-bd_dom_sf"/>
</dbReference>
<dbReference type="PANTHER" id="PTHR44169">
    <property type="entry name" value="NADPH-DEPENDENT 1-ACYLDIHYDROXYACETONE PHOSPHATE REDUCTASE"/>
    <property type="match status" value="1"/>
</dbReference>
<evidence type="ECO:0000313" key="6">
    <source>
        <dbReference type="Proteomes" id="UP000076532"/>
    </source>
</evidence>
<keyword evidence="3" id="KW-0560">Oxidoreductase</keyword>
<gene>
    <name evidence="5" type="ORF">FIBSPDRAFT_912789</name>
</gene>
<reference evidence="5 6" key="1">
    <citation type="journal article" date="2016" name="Mol. Biol. Evol.">
        <title>Comparative Genomics of Early-Diverging Mushroom-Forming Fungi Provides Insights into the Origins of Lignocellulose Decay Capabilities.</title>
        <authorList>
            <person name="Nagy L.G."/>
            <person name="Riley R."/>
            <person name="Tritt A."/>
            <person name="Adam C."/>
            <person name="Daum C."/>
            <person name="Floudas D."/>
            <person name="Sun H."/>
            <person name="Yadav J.S."/>
            <person name="Pangilinan J."/>
            <person name="Larsson K.H."/>
            <person name="Matsuura K."/>
            <person name="Barry K."/>
            <person name="Labutti K."/>
            <person name="Kuo R."/>
            <person name="Ohm R.A."/>
            <person name="Bhattacharya S.S."/>
            <person name="Shirouzu T."/>
            <person name="Yoshinaga Y."/>
            <person name="Martin F.M."/>
            <person name="Grigoriev I.V."/>
            <person name="Hibbett D.S."/>
        </authorList>
    </citation>
    <scope>NUCLEOTIDE SEQUENCE [LARGE SCALE GENOMIC DNA]</scope>
    <source>
        <strain evidence="5 6">CBS 109695</strain>
    </source>
</reference>
<dbReference type="InterPro" id="IPR020904">
    <property type="entry name" value="Sc_DH/Rdtase_CS"/>
</dbReference>
<proteinExistence type="inferred from homology"/>
<evidence type="ECO:0000256" key="1">
    <source>
        <dbReference type="ARBA" id="ARBA00006484"/>
    </source>
</evidence>
<dbReference type="EMBL" id="KV417617">
    <property type="protein sequence ID" value="KZP14451.1"/>
    <property type="molecule type" value="Genomic_DNA"/>
</dbReference>
<dbReference type="PRINTS" id="PR00080">
    <property type="entry name" value="SDRFAMILY"/>
</dbReference>
<keyword evidence="2" id="KW-0521">NADP</keyword>
<dbReference type="PROSITE" id="PS00061">
    <property type="entry name" value="ADH_SHORT"/>
    <property type="match status" value="1"/>
</dbReference>
<dbReference type="OrthoDB" id="2102561at2759"/>
<dbReference type="GO" id="GO:0000140">
    <property type="term" value="F:acylglycerone-phosphate reductase (NADP+) activity"/>
    <property type="evidence" value="ECO:0007669"/>
    <property type="project" value="TreeGrafter"/>
</dbReference>
<dbReference type="Gene3D" id="3.40.50.720">
    <property type="entry name" value="NAD(P)-binding Rossmann-like Domain"/>
    <property type="match status" value="1"/>
</dbReference>
<dbReference type="AlphaFoldDB" id="A0A166D8Y4"/>
<dbReference type="Pfam" id="PF00106">
    <property type="entry name" value="adh_short"/>
    <property type="match status" value="1"/>
</dbReference>
<dbReference type="PANTHER" id="PTHR44169:SF6">
    <property type="entry name" value="NADPH-DEPENDENT 1-ACYLDIHYDROXYACETONE PHOSPHATE REDUCTASE"/>
    <property type="match status" value="1"/>
</dbReference>
<evidence type="ECO:0000313" key="5">
    <source>
        <dbReference type="EMBL" id="KZP14451.1"/>
    </source>
</evidence>
<dbReference type="GO" id="GO:0005783">
    <property type="term" value="C:endoplasmic reticulum"/>
    <property type="evidence" value="ECO:0007669"/>
    <property type="project" value="TreeGrafter"/>
</dbReference>
<comment type="similarity">
    <text evidence="1 4">Belongs to the short-chain dehydrogenases/reductases (SDR) family.</text>
</comment>
<dbReference type="GO" id="GO:0019433">
    <property type="term" value="P:triglyceride catabolic process"/>
    <property type="evidence" value="ECO:0007669"/>
    <property type="project" value="TreeGrafter"/>
</dbReference>
<evidence type="ECO:0000256" key="3">
    <source>
        <dbReference type="ARBA" id="ARBA00023002"/>
    </source>
</evidence>
<accession>A0A166D8Y4</accession>
<name>A0A166D8Y4_9AGAM</name>
<dbReference type="STRING" id="436010.A0A166D8Y4"/>
<protein>
    <submittedName>
        <fullName evidence="5">NAD(P)-binding protein</fullName>
    </submittedName>
</protein>
<dbReference type="GO" id="GO:0006654">
    <property type="term" value="P:phosphatidic acid biosynthetic process"/>
    <property type="evidence" value="ECO:0007669"/>
    <property type="project" value="TreeGrafter"/>
</dbReference>
<dbReference type="GO" id="GO:0004806">
    <property type="term" value="F:triacylglycerol lipase activity"/>
    <property type="evidence" value="ECO:0007669"/>
    <property type="project" value="TreeGrafter"/>
</dbReference>
<sequence length="256" mass="27260">MPSPQKTVLITGCSAGGIGNALALEFHTRGVRVIATARRLEAMSNLTAAGITTMVLDVADLGSVGRAKDEVVKLTGGMLDILVNNAGQPYMSPAIDTELAPAKAVFDVNFWGPVQMVQTFIPLLISAASASKSKSGALIVQIGSTAAIAPIPFSAIYNASKGALHSYSDTLRVELAPFKRQHEHQHPEQHPQALALSPMEALYQSKRVDTSTGSMPPPQFAKSVVDEALAANPRAWLWAGKMAWAIWILHTAGKRR</sequence>
<evidence type="ECO:0000256" key="2">
    <source>
        <dbReference type="ARBA" id="ARBA00022857"/>
    </source>
</evidence>